<gene>
    <name evidence="7" type="ORF">NQ314_015282</name>
</gene>
<keyword evidence="4 5" id="KW-0833">Ubl conjugation pathway</keyword>
<evidence type="ECO:0000313" key="8">
    <source>
        <dbReference type="Proteomes" id="UP001162156"/>
    </source>
</evidence>
<dbReference type="EC" id="2.3.2.26" evidence="2"/>
<dbReference type="Gene3D" id="3.30.2160.10">
    <property type="entry name" value="Hect, E3 ligase catalytic domain"/>
    <property type="match status" value="1"/>
</dbReference>
<evidence type="ECO:0000256" key="4">
    <source>
        <dbReference type="ARBA" id="ARBA00022786"/>
    </source>
</evidence>
<name>A0AAV8WYP4_9CUCU</name>
<accession>A0AAV8WYP4</accession>
<evidence type="ECO:0000256" key="2">
    <source>
        <dbReference type="ARBA" id="ARBA00012485"/>
    </source>
</evidence>
<reference evidence="7" key="1">
    <citation type="journal article" date="2023" name="Insect Mol. Biol.">
        <title>Genome sequencing provides insights into the evolution of gene families encoding plant cell wall-degrading enzymes in longhorned beetles.</title>
        <authorList>
            <person name="Shin N.R."/>
            <person name="Okamura Y."/>
            <person name="Kirsch R."/>
            <person name="Pauchet Y."/>
        </authorList>
    </citation>
    <scope>NUCLEOTIDE SEQUENCE</scope>
    <source>
        <strain evidence="7">RBIC_L_NR</strain>
    </source>
</reference>
<evidence type="ECO:0000256" key="5">
    <source>
        <dbReference type="PROSITE-ProRule" id="PRU00104"/>
    </source>
</evidence>
<dbReference type="InterPro" id="IPR035983">
    <property type="entry name" value="Hect_E3_ubiquitin_ligase"/>
</dbReference>
<dbReference type="InterPro" id="IPR044611">
    <property type="entry name" value="E3A/B/C-like"/>
</dbReference>
<keyword evidence="8" id="KW-1185">Reference proteome</keyword>
<dbReference type="SMART" id="SM00119">
    <property type="entry name" value="HECTc"/>
    <property type="match status" value="1"/>
</dbReference>
<dbReference type="PROSITE" id="PS50237">
    <property type="entry name" value="HECT"/>
    <property type="match status" value="1"/>
</dbReference>
<comment type="caution">
    <text evidence="7">The sequence shown here is derived from an EMBL/GenBank/DDBJ whole genome shotgun (WGS) entry which is preliminary data.</text>
</comment>
<evidence type="ECO:0000313" key="7">
    <source>
        <dbReference type="EMBL" id="KAJ8931750.1"/>
    </source>
</evidence>
<dbReference type="PANTHER" id="PTHR45700:SF8">
    <property type="entry name" value="HECT-TYPE E3 UBIQUITIN TRANSFERASE"/>
    <property type="match status" value="1"/>
</dbReference>
<dbReference type="Proteomes" id="UP001162156">
    <property type="component" value="Unassembled WGS sequence"/>
</dbReference>
<comment type="catalytic activity">
    <reaction evidence="1">
        <text>S-ubiquitinyl-[E2 ubiquitin-conjugating enzyme]-L-cysteine + [acceptor protein]-L-lysine = [E2 ubiquitin-conjugating enzyme]-L-cysteine + N(6)-ubiquitinyl-[acceptor protein]-L-lysine.</text>
        <dbReference type="EC" id="2.3.2.26"/>
    </reaction>
</comment>
<protein>
    <recommendedName>
        <fullName evidence="2">HECT-type E3 ubiquitin transferase</fullName>
        <ecNumber evidence="2">2.3.2.26</ecNumber>
    </recommendedName>
</protein>
<evidence type="ECO:0000256" key="3">
    <source>
        <dbReference type="ARBA" id="ARBA00022679"/>
    </source>
</evidence>
<dbReference type="PANTHER" id="PTHR45700">
    <property type="entry name" value="UBIQUITIN-PROTEIN LIGASE E3C"/>
    <property type="match status" value="1"/>
</dbReference>
<dbReference type="InterPro" id="IPR000569">
    <property type="entry name" value="HECT_dom"/>
</dbReference>
<dbReference type="SUPFAM" id="SSF56204">
    <property type="entry name" value="Hect, E3 ligase catalytic domain"/>
    <property type="match status" value="1"/>
</dbReference>
<keyword evidence="3" id="KW-0808">Transferase</keyword>
<dbReference type="FunFam" id="3.30.2410.10:FF:000003">
    <property type="entry name" value="probable E3 ubiquitin-protein ligase HERC4 isoform X1"/>
    <property type="match status" value="1"/>
</dbReference>
<evidence type="ECO:0000256" key="1">
    <source>
        <dbReference type="ARBA" id="ARBA00000885"/>
    </source>
</evidence>
<feature type="domain" description="HECT" evidence="6">
    <location>
        <begin position="1"/>
        <end position="212"/>
    </location>
</feature>
<dbReference type="Gene3D" id="3.30.2410.10">
    <property type="entry name" value="Hect, E3 ligase catalytic domain"/>
    <property type="match status" value="1"/>
</dbReference>
<dbReference type="GO" id="GO:0000209">
    <property type="term" value="P:protein polyubiquitination"/>
    <property type="evidence" value="ECO:0007669"/>
    <property type="project" value="InterPro"/>
</dbReference>
<dbReference type="Gene3D" id="3.90.1750.10">
    <property type="entry name" value="Hect, E3 ligase catalytic domains"/>
    <property type="match status" value="1"/>
</dbReference>
<dbReference type="GO" id="GO:0009966">
    <property type="term" value="P:regulation of signal transduction"/>
    <property type="evidence" value="ECO:0007669"/>
    <property type="project" value="UniProtKB-ARBA"/>
</dbReference>
<feature type="active site" description="Glycyl thioester intermediate" evidence="5">
    <location>
        <position position="180"/>
    </location>
</feature>
<sequence length="212" mass="24470">MLEYIEPDLEEVFLQTFRISYQDVFGSTIDYELKDKGDKIGVTQENKYEFVDLYANFLLNKSVEKQFHAFYKGFQMVVDESPLELLFRPEEIELLICGSKNFDFDELENSTEYDGGYTNETQIIKDFWSIVHALSVEDKRKLLQFTTGSDRVPIGGLSRLKLVIAKNGPDSDRLPTAHTCFNVLLLPEYSSKEKLKDRLVKAINYSKGFGML</sequence>
<organism evidence="7 8">
    <name type="scientific">Rhamnusium bicolor</name>
    <dbReference type="NCBI Taxonomy" id="1586634"/>
    <lineage>
        <taxon>Eukaryota</taxon>
        <taxon>Metazoa</taxon>
        <taxon>Ecdysozoa</taxon>
        <taxon>Arthropoda</taxon>
        <taxon>Hexapoda</taxon>
        <taxon>Insecta</taxon>
        <taxon>Pterygota</taxon>
        <taxon>Neoptera</taxon>
        <taxon>Endopterygota</taxon>
        <taxon>Coleoptera</taxon>
        <taxon>Polyphaga</taxon>
        <taxon>Cucujiformia</taxon>
        <taxon>Chrysomeloidea</taxon>
        <taxon>Cerambycidae</taxon>
        <taxon>Lepturinae</taxon>
        <taxon>Rhagiini</taxon>
        <taxon>Rhamnusium</taxon>
    </lineage>
</organism>
<dbReference type="GO" id="GO:0061630">
    <property type="term" value="F:ubiquitin protein ligase activity"/>
    <property type="evidence" value="ECO:0007669"/>
    <property type="project" value="UniProtKB-EC"/>
</dbReference>
<evidence type="ECO:0000259" key="6">
    <source>
        <dbReference type="PROSITE" id="PS50237"/>
    </source>
</evidence>
<dbReference type="EMBL" id="JANEYF010004235">
    <property type="protein sequence ID" value="KAJ8931750.1"/>
    <property type="molecule type" value="Genomic_DNA"/>
</dbReference>
<proteinExistence type="predicted"/>
<dbReference type="AlphaFoldDB" id="A0AAV8WYP4"/>
<dbReference type="Pfam" id="PF00632">
    <property type="entry name" value="HECT"/>
    <property type="match status" value="1"/>
</dbReference>